<evidence type="ECO:0000256" key="4">
    <source>
        <dbReference type="ARBA" id="ARBA00022692"/>
    </source>
</evidence>
<feature type="transmembrane region" description="Helical" evidence="7">
    <location>
        <begin position="350"/>
        <end position="374"/>
    </location>
</feature>
<evidence type="ECO:0000313" key="11">
    <source>
        <dbReference type="Proteomes" id="UP001231109"/>
    </source>
</evidence>
<protein>
    <recommendedName>
        <fullName evidence="7">Probable inorganic carbon transporter subunit DabB</fullName>
    </recommendedName>
</protein>
<keyword evidence="2 7" id="KW-0813">Transport</keyword>
<keyword evidence="4 7" id="KW-0812">Transmembrane</keyword>
<evidence type="ECO:0000256" key="7">
    <source>
        <dbReference type="HAMAP-Rule" id="MF_00862"/>
    </source>
</evidence>
<evidence type="ECO:0000259" key="9">
    <source>
        <dbReference type="Pfam" id="PF00361"/>
    </source>
</evidence>
<feature type="transmembrane region" description="Helical" evidence="7">
    <location>
        <begin position="240"/>
        <end position="261"/>
    </location>
</feature>
<dbReference type="NCBIfam" id="NF006029">
    <property type="entry name" value="PRK08168.1"/>
    <property type="match status" value="1"/>
</dbReference>
<evidence type="ECO:0000256" key="6">
    <source>
        <dbReference type="ARBA" id="ARBA00023136"/>
    </source>
</evidence>
<evidence type="ECO:0000313" key="10">
    <source>
        <dbReference type="EMBL" id="MDP5135104.1"/>
    </source>
</evidence>
<dbReference type="HAMAP" id="MF_00862">
    <property type="entry name" value="DabB"/>
    <property type="match status" value="1"/>
</dbReference>
<accession>A0ABT9HVE8</accession>
<feature type="transmembrane region" description="Helical" evidence="7">
    <location>
        <begin position="176"/>
        <end position="197"/>
    </location>
</feature>
<feature type="transmembrane region" description="Helical" evidence="7">
    <location>
        <begin position="295"/>
        <end position="314"/>
    </location>
</feature>
<reference evidence="10 11" key="1">
    <citation type="submission" date="2022-11" db="EMBL/GenBank/DDBJ databases">
        <title>Viruses from the air-sea interface of a natural surface slick.</title>
        <authorList>
            <person name="Rahlff J."/>
            <person name="Holmfeldt K."/>
        </authorList>
    </citation>
    <scope>NUCLEOTIDE SEQUENCE [LARGE SCALE GENOMIC DNA]</scope>
    <source>
        <strain evidence="10 11">SMS4</strain>
    </source>
</reference>
<comment type="similarity">
    <text evidence="7">Belongs to the inorganic carbon transporter (TC 9.A.2) DabB family.</text>
</comment>
<evidence type="ECO:0000256" key="1">
    <source>
        <dbReference type="ARBA" id="ARBA00004127"/>
    </source>
</evidence>
<dbReference type="Proteomes" id="UP001231109">
    <property type="component" value="Unassembled WGS sequence"/>
</dbReference>
<keyword evidence="5 7" id="KW-1133">Transmembrane helix</keyword>
<feature type="domain" description="NADH:quinone oxidoreductase/Mrp antiporter transmembrane" evidence="9">
    <location>
        <begin position="59"/>
        <end position="278"/>
    </location>
</feature>
<feature type="transmembrane region" description="Helical" evidence="7">
    <location>
        <begin position="105"/>
        <end position="130"/>
    </location>
</feature>
<dbReference type="RefSeq" id="WP_305974000.1">
    <property type="nucleotide sequence ID" value="NZ_JAPJDZ010000006.1"/>
</dbReference>
<feature type="transmembrane region" description="Helical" evidence="7">
    <location>
        <begin position="320"/>
        <end position="338"/>
    </location>
</feature>
<gene>
    <name evidence="7" type="primary">dabB</name>
    <name evidence="10" type="ORF">ORJ04_03960</name>
</gene>
<keyword evidence="11" id="KW-1185">Reference proteome</keyword>
<proteinExistence type="inferred from homology"/>
<feature type="transmembrane region" description="Helical" evidence="7">
    <location>
        <begin position="203"/>
        <end position="228"/>
    </location>
</feature>
<dbReference type="PANTHER" id="PTHR42829:SF1">
    <property type="entry name" value="INORGANIC CARBON TRANSPORTER SUBUNIT DABB-RELATED"/>
    <property type="match status" value="1"/>
</dbReference>
<dbReference type="InterPro" id="IPR003945">
    <property type="entry name" value="NU5C-like"/>
</dbReference>
<dbReference type="EMBL" id="JAPJDZ010000006">
    <property type="protein sequence ID" value="MDP5135104.1"/>
    <property type="molecule type" value="Genomic_DNA"/>
</dbReference>
<evidence type="ECO:0000256" key="5">
    <source>
        <dbReference type="ARBA" id="ARBA00022989"/>
    </source>
</evidence>
<dbReference type="PRINTS" id="PR01434">
    <property type="entry name" value="NADHDHGNASE5"/>
</dbReference>
<comment type="function">
    <text evidence="7">Part of an energy-coupled inorganic carbon pump.</text>
</comment>
<evidence type="ECO:0000256" key="3">
    <source>
        <dbReference type="ARBA" id="ARBA00022475"/>
    </source>
</evidence>
<organism evidence="10 11">
    <name type="scientific">Rheinheimera baltica</name>
    <dbReference type="NCBI Taxonomy" id="67576"/>
    <lineage>
        <taxon>Bacteria</taxon>
        <taxon>Pseudomonadati</taxon>
        <taxon>Pseudomonadota</taxon>
        <taxon>Gammaproteobacteria</taxon>
        <taxon>Chromatiales</taxon>
        <taxon>Chromatiaceae</taxon>
        <taxon>Rheinheimera</taxon>
    </lineage>
</organism>
<dbReference type="InterPro" id="IPR046396">
    <property type="entry name" value="Transporter_DabB"/>
</dbReference>
<keyword evidence="3 7" id="KW-1003">Cell membrane</keyword>
<name>A0ABT9HVE8_9GAMM</name>
<dbReference type="InterPro" id="IPR001750">
    <property type="entry name" value="ND/Mrp_TM"/>
</dbReference>
<comment type="subunit">
    <text evidence="7">Forms a complex with DabA.</text>
</comment>
<sequence length="456" mass="49822">MQELLVLTPLNSLLLILVMLLAVVIWRYSATALHAEADKPRFMRALATTFSAVIFTLLSNHLLLFWFGWVLISFSLQQLLLFYPQRPRAQLAAHKKALSARCGELLLALAFMLLYAEYDTANITALIQLIATQTTLSLTGHIAAMLLVLVALLKCAQLPLHGWLIHVVEAPTPVSALLHAGIINLGGILLLTFAPLLSLSMPAASLLLVAATLSTVLAALIMTTRISIKVRLAWSTVAQMGLMLVEIALGFYTLALLHLLAHSCYKAYAFLHSGNAVNHYLAAQLAQPVIPHLRHWFASLSLAAGLIGITHLLVIPFVNLSSALLLILAISVLLLPALTRTDSRRPVRLLIANGCAILLLAIYLAGKTLLQYIAPADNALSMVADLFASLAFLSLFALALLLRYHAQRSAVNRLFIWLNAGGYLDEWATRVTLKLWPFTPLPTKKNTELTPVETVK</sequence>
<comment type="subcellular location">
    <subcellularLocation>
        <location evidence="7">Cell membrane</location>
        <topology evidence="7">Multi-pass membrane protein</topology>
    </subcellularLocation>
    <subcellularLocation>
        <location evidence="1">Endomembrane system</location>
        <topology evidence="1">Multi-pass membrane protein</topology>
    </subcellularLocation>
    <subcellularLocation>
        <location evidence="8">Membrane</location>
        <topology evidence="8">Multi-pass membrane protein</topology>
    </subcellularLocation>
</comment>
<dbReference type="PANTHER" id="PTHR42829">
    <property type="entry name" value="NADH-UBIQUINONE OXIDOREDUCTASE CHAIN 5"/>
    <property type="match status" value="1"/>
</dbReference>
<dbReference type="Pfam" id="PF00361">
    <property type="entry name" value="Proton_antipo_M"/>
    <property type="match status" value="1"/>
</dbReference>
<feature type="transmembrane region" description="Helical" evidence="7">
    <location>
        <begin position="12"/>
        <end position="30"/>
    </location>
</feature>
<keyword evidence="6 7" id="KW-0472">Membrane</keyword>
<evidence type="ECO:0000256" key="8">
    <source>
        <dbReference type="RuleBase" id="RU000320"/>
    </source>
</evidence>
<feature type="transmembrane region" description="Helical" evidence="7">
    <location>
        <begin position="386"/>
        <end position="404"/>
    </location>
</feature>
<feature type="transmembrane region" description="Helical" evidence="7">
    <location>
        <begin position="142"/>
        <end position="164"/>
    </location>
</feature>
<evidence type="ECO:0000256" key="2">
    <source>
        <dbReference type="ARBA" id="ARBA00022448"/>
    </source>
</evidence>
<comment type="caution">
    <text evidence="10">The sequence shown here is derived from an EMBL/GenBank/DDBJ whole genome shotgun (WGS) entry which is preliminary data.</text>
</comment>